<keyword evidence="1" id="KW-0812">Transmembrane</keyword>
<evidence type="ECO:0008006" key="4">
    <source>
        <dbReference type="Google" id="ProtNLM"/>
    </source>
</evidence>
<keyword evidence="1" id="KW-0472">Membrane</keyword>
<dbReference type="EMBL" id="JTDK01000011">
    <property type="protein sequence ID" value="KHK97148.1"/>
    <property type="molecule type" value="Genomic_DNA"/>
</dbReference>
<feature type="transmembrane region" description="Helical" evidence="1">
    <location>
        <begin position="542"/>
        <end position="560"/>
    </location>
</feature>
<dbReference type="AlphaFoldDB" id="A0A0B2A6G9"/>
<feature type="transmembrane region" description="Helical" evidence="1">
    <location>
        <begin position="101"/>
        <end position="129"/>
    </location>
</feature>
<feature type="transmembrane region" description="Helical" evidence="1">
    <location>
        <begin position="141"/>
        <end position="162"/>
    </location>
</feature>
<proteinExistence type="predicted"/>
<gene>
    <name evidence="2" type="ORF">LK09_12835</name>
</gene>
<feature type="transmembrane region" description="Helical" evidence="1">
    <location>
        <begin position="514"/>
        <end position="536"/>
    </location>
</feature>
<evidence type="ECO:0000313" key="3">
    <source>
        <dbReference type="Proteomes" id="UP000031030"/>
    </source>
</evidence>
<evidence type="ECO:0000256" key="1">
    <source>
        <dbReference type="SAM" id="Phobius"/>
    </source>
</evidence>
<feature type="transmembrane region" description="Helical" evidence="1">
    <location>
        <begin position="59"/>
        <end position="81"/>
    </location>
</feature>
<name>A0A0B2A6G9_9MICO</name>
<keyword evidence="3" id="KW-1185">Reference proteome</keyword>
<feature type="transmembrane region" description="Helical" evidence="1">
    <location>
        <begin position="182"/>
        <end position="205"/>
    </location>
</feature>
<reference evidence="2 3" key="1">
    <citation type="submission" date="2014-11" db="EMBL/GenBank/DDBJ databases">
        <title>Genome sequence of Microbacterium mangrovi MUSC 115(T).</title>
        <authorList>
            <person name="Lee L.-H."/>
        </authorList>
    </citation>
    <scope>NUCLEOTIDE SEQUENCE [LARGE SCALE GENOMIC DNA]</scope>
    <source>
        <strain evidence="2 3">MUSC 115</strain>
    </source>
</reference>
<protein>
    <recommendedName>
        <fullName evidence="4">ABC3 transporter permease protein domain-containing protein</fullName>
    </recommendedName>
</protein>
<dbReference type="Proteomes" id="UP000031030">
    <property type="component" value="Unassembled WGS sequence"/>
</dbReference>
<comment type="caution">
    <text evidence="2">The sequence shown here is derived from an EMBL/GenBank/DDBJ whole genome shotgun (WGS) entry which is preliminary data.</text>
</comment>
<feature type="transmembrane region" description="Helical" evidence="1">
    <location>
        <begin position="470"/>
        <end position="493"/>
    </location>
</feature>
<keyword evidence="1" id="KW-1133">Transmembrane helix</keyword>
<organism evidence="2 3">
    <name type="scientific">Microbacterium mangrovi</name>
    <dbReference type="NCBI Taxonomy" id="1348253"/>
    <lineage>
        <taxon>Bacteria</taxon>
        <taxon>Bacillati</taxon>
        <taxon>Actinomycetota</taxon>
        <taxon>Actinomycetes</taxon>
        <taxon>Micrococcales</taxon>
        <taxon>Microbacteriaceae</taxon>
        <taxon>Microbacterium</taxon>
    </lineage>
</organism>
<evidence type="ECO:0000313" key="2">
    <source>
        <dbReference type="EMBL" id="KHK97148.1"/>
    </source>
</evidence>
<accession>A0A0B2A6G9</accession>
<sequence>MVQLAHLVDVSGTINGTYRVIGADHAEVADLLRSLANATGRSPESMVSPLHGQVADGGLLPSILLGCMIAASILLLLILIFESVRALPVLGVHLLLGRSRWGFGITMFRSVLVSTAVAVVLSMLLTVALAHGYQLNATLLAAAWSGAVVGAAPALVAIAIGAAVLSSVKPVTAILGRYSKRILLWAVAASSLLATAAVSVLFAYIDGPVREAGKLTEVGRVWAGVANQQILYQLKSGNDDASITGQSSQLAKDFYHWYRSIADKPGVTLVHTAYFDREVIEGWAGVYKSPPTQPFWYMAASPSSLADQGFPVSADVVARAKRGERVFLLPDTWTDAAKQAMRGWVTEDTHEWSDPSIRTEYYNGEKIGFKNYSPKTPLFSWATDPKLPATVTDPVILVITPENMVPYESESLNAVGLENSYVKLSAAAAQKYTSIAYLARYHLDDNRVQFLAVSEFIAGLTKTIQTTLQLFGGVILFALILVVVTLVALLRLFSTTYREALAVKRMLGYSLTRLFIVPIVLVGTTGAIAVLASILLQSKSAIFGNVMLLAIQMALITFLIRRYSRLQLSAALKE</sequence>